<organism evidence="3 4">
    <name type="scientific">Estrella lausannensis</name>
    <dbReference type="NCBI Taxonomy" id="483423"/>
    <lineage>
        <taxon>Bacteria</taxon>
        <taxon>Pseudomonadati</taxon>
        <taxon>Chlamydiota</taxon>
        <taxon>Chlamydiia</taxon>
        <taxon>Parachlamydiales</taxon>
        <taxon>Candidatus Criblamydiaceae</taxon>
        <taxon>Estrella</taxon>
    </lineage>
</organism>
<evidence type="ECO:0000259" key="2">
    <source>
        <dbReference type="PROSITE" id="PS51186"/>
    </source>
</evidence>
<dbReference type="GO" id="GO:0016747">
    <property type="term" value="F:acyltransferase activity, transferring groups other than amino-acyl groups"/>
    <property type="evidence" value="ECO:0007669"/>
    <property type="project" value="InterPro"/>
</dbReference>
<dbReference type="Proteomes" id="UP000220251">
    <property type="component" value="Unassembled WGS sequence"/>
</dbReference>
<dbReference type="InterPro" id="IPR016181">
    <property type="entry name" value="Acyl_CoA_acyltransferase"/>
</dbReference>
<evidence type="ECO:0000313" key="4">
    <source>
        <dbReference type="Proteomes" id="UP000220251"/>
    </source>
</evidence>
<evidence type="ECO:0000256" key="1">
    <source>
        <dbReference type="SAM" id="MobiDB-lite"/>
    </source>
</evidence>
<dbReference type="Pfam" id="PF00583">
    <property type="entry name" value="Acetyltransf_1"/>
    <property type="match status" value="1"/>
</dbReference>
<evidence type="ECO:0000313" key="3">
    <source>
        <dbReference type="EMBL" id="CRX38301.1"/>
    </source>
</evidence>
<feature type="region of interest" description="Disordered" evidence="1">
    <location>
        <begin position="1"/>
        <end position="23"/>
    </location>
</feature>
<proteinExistence type="predicted"/>
<dbReference type="RefSeq" id="WP_098038143.1">
    <property type="nucleotide sequence ID" value="NZ_CWGJ01000011.1"/>
</dbReference>
<keyword evidence="4" id="KW-1185">Reference proteome</keyword>
<protein>
    <submittedName>
        <fullName evidence="3">Putative-related N-acetyltransferase family protein</fullName>
    </submittedName>
</protein>
<feature type="domain" description="N-acetyltransferase" evidence="2">
    <location>
        <begin position="66"/>
        <end position="217"/>
    </location>
</feature>
<dbReference type="InterPro" id="IPR000182">
    <property type="entry name" value="GNAT_dom"/>
</dbReference>
<dbReference type="PROSITE" id="PS51186">
    <property type="entry name" value="GNAT"/>
    <property type="match status" value="1"/>
</dbReference>
<dbReference type="Gene3D" id="3.40.630.30">
    <property type="match status" value="1"/>
</dbReference>
<accession>A0A0H5DP71</accession>
<dbReference type="OrthoDB" id="1895809at2"/>
<reference evidence="4" key="1">
    <citation type="submission" date="2015-06" db="EMBL/GenBank/DDBJ databases">
        <authorList>
            <person name="Bertelli C."/>
        </authorList>
    </citation>
    <scope>NUCLEOTIDE SEQUENCE [LARGE SCALE GENOMIC DNA]</scope>
    <source>
        <strain evidence="4">CRIB-30</strain>
    </source>
</reference>
<gene>
    <name evidence="3" type="ORF">ELAC_0955</name>
</gene>
<sequence>MTIGPITQPAYPPKNNSTSADHENERLSNLFLDEEVSEVERACAIKPLLGEHPLQLLTIAAAKLQLTLRRPHWQDADHIKRNLYSGILAFEKNLREEELDSLISDGTYTHKKHVHEMTLLEDESHDVIGAIHFETIVEGAKRGLAHIHSLDVLPNYQRRGAGTLLLSSALEAIHAKGGDKVTLKTTYKGIFLYAAFCFQPKKPAELTPERWMQLPYASKVKILARYWEVTPGRLRLNLTSERVKEAVAERFRALFTSREKKPAINVSEISLPEETFSWGILQDTRNDSQTSK</sequence>
<dbReference type="EMBL" id="CWGJ01000011">
    <property type="protein sequence ID" value="CRX38301.1"/>
    <property type="molecule type" value="Genomic_DNA"/>
</dbReference>
<dbReference type="AlphaFoldDB" id="A0A0H5DP71"/>
<dbReference type="CDD" id="cd04301">
    <property type="entry name" value="NAT_SF"/>
    <property type="match status" value="1"/>
</dbReference>
<keyword evidence="3" id="KW-0808">Transferase</keyword>
<name>A0A0H5DP71_9BACT</name>
<dbReference type="SUPFAM" id="SSF55729">
    <property type="entry name" value="Acyl-CoA N-acyltransferases (Nat)"/>
    <property type="match status" value="1"/>
</dbReference>